<comment type="caution">
    <text evidence="1">The sequence shown here is derived from an EMBL/GenBank/DDBJ whole genome shotgun (WGS) entry which is preliminary data.</text>
</comment>
<evidence type="ECO:0000313" key="1">
    <source>
        <dbReference type="EMBL" id="CAH1445449.1"/>
    </source>
</evidence>
<evidence type="ECO:0000313" key="2">
    <source>
        <dbReference type="Proteomes" id="UP001157418"/>
    </source>
</evidence>
<dbReference type="AlphaFoldDB" id="A0AAU9P5Z1"/>
<gene>
    <name evidence="1" type="ORF">LVIROSA_LOCUS31209</name>
</gene>
<organism evidence="1 2">
    <name type="scientific">Lactuca virosa</name>
    <dbReference type="NCBI Taxonomy" id="75947"/>
    <lineage>
        <taxon>Eukaryota</taxon>
        <taxon>Viridiplantae</taxon>
        <taxon>Streptophyta</taxon>
        <taxon>Embryophyta</taxon>
        <taxon>Tracheophyta</taxon>
        <taxon>Spermatophyta</taxon>
        <taxon>Magnoliopsida</taxon>
        <taxon>eudicotyledons</taxon>
        <taxon>Gunneridae</taxon>
        <taxon>Pentapetalae</taxon>
        <taxon>asterids</taxon>
        <taxon>campanulids</taxon>
        <taxon>Asterales</taxon>
        <taxon>Asteraceae</taxon>
        <taxon>Cichorioideae</taxon>
        <taxon>Cichorieae</taxon>
        <taxon>Lactucinae</taxon>
        <taxon>Lactuca</taxon>
    </lineage>
</organism>
<proteinExistence type="predicted"/>
<dbReference type="Proteomes" id="UP001157418">
    <property type="component" value="Unassembled WGS sequence"/>
</dbReference>
<accession>A0AAU9P5Z1</accession>
<reference evidence="1 2" key="1">
    <citation type="submission" date="2022-01" db="EMBL/GenBank/DDBJ databases">
        <authorList>
            <person name="Xiong W."/>
            <person name="Schranz E."/>
        </authorList>
    </citation>
    <scope>NUCLEOTIDE SEQUENCE [LARGE SCALE GENOMIC DNA]</scope>
</reference>
<name>A0AAU9P5Z1_9ASTR</name>
<protein>
    <submittedName>
        <fullName evidence="1">Uncharacterized protein</fullName>
    </submittedName>
</protein>
<keyword evidence="2" id="KW-1185">Reference proteome</keyword>
<dbReference type="EMBL" id="CAKMRJ010005523">
    <property type="protein sequence ID" value="CAH1445449.1"/>
    <property type="molecule type" value="Genomic_DNA"/>
</dbReference>
<sequence>MKHDHQDLHLYYAPLCLYKIFSSVAIHLDLSTANQPVAVRGGLEDAKGVINKCSGKETHTLLDFKFRLHNHMVFSSHGELKKKMIAVNGLDSRAATKCFTAFKLLFGGVGGEISHSLLNLSCLTHLNLKVLVELKT</sequence>